<dbReference type="EMBL" id="FN657878">
    <property type="protein sequence ID" value="CBY43134.1"/>
    <property type="molecule type" value="Genomic_DNA"/>
</dbReference>
<gene>
    <name evidence="3" type="ORF">GSOID_T00027709001</name>
</gene>
<feature type="compositionally biased region" description="Basic and acidic residues" evidence="1">
    <location>
        <begin position="189"/>
        <end position="215"/>
    </location>
</feature>
<feature type="non-terminal residue" evidence="3">
    <location>
        <position position="1"/>
    </location>
</feature>
<feature type="compositionally biased region" description="Basic and acidic residues" evidence="1">
    <location>
        <begin position="286"/>
        <end position="322"/>
    </location>
</feature>
<dbReference type="PANTHER" id="PTHR12299">
    <property type="entry name" value="HYALURONIC ACID-BINDING PROTEIN 4"/>
    <property type="match status" value="1"/>
</dbReference>
<reference evidence="3" key="1">
    <citation type="journal article" date="2010" name="Science">
        <title>Plasticity of animal genome architecture unmasked by rapid evolution of a pelagic tunicate.</title>
        <authorList>
            <person name="Denoeud F."/>
            <person name="Henriet S."/>
            <person name="Mungpakdee S."/>
            <person name="Aury J.M."/>
            <person name="Da Silva C."/>
            <person name="Brinkmann H."/>
            <person name="Mikhaleva J."/>
            <person name="Olsen L.C."/>
            <person name="Jubin C."/>
            <person name="Canestro C."/>
            <person name="Bouquet J.M."/>
            <person name="Danks G."/>
            <person name="Poulain J."/>
            <person name="Campsteijn C."/>
            <person name="Adamski M."/>
            <person name="Cross I."/>
            <person name="Yadetie F."/>
            <person name="Muffato M."/>
            <person name="Louis A."/>
            <person name="Butcher S."/>
            <person name="Tsagkogeorga G."/>
            <person name="Konrad A."/>
            <person name="Singh S."/>
            <person name="Jensen M.F."/>
            <person name="Cong E.H."/>
            <person name="Eikeseth-Otteraa H."/>
            <person name="Noel B."/>
            <person name="Anthouard V."/>
            <person name="Porcel B.M."/>
            <person name="Kachouri-Lafond R."/>
            <person name="Nishino A."/>
            <person name="Ugolini M."/>
            <person name="Chourrout P."/>
            <person name="Nishida H."/>
            <person name="Aasland R."/>
            <person name="Huzurbazar S."/>
            <person name="Westhof E."/>
            <person name="Delsuc F."/>
            <person name="Lehrach H."/>
            <person name="Reinhardt R."/>
            <person name="Weissenbach J."/>
            <person name="Roy S.W."/>
            <person name="Artiguenave F."/>
            <person name="Postlethwait J.H."/>
            <person name="Manak J.R."/>
            <person name="Thompson E.M."/>
            <person name="Jaillon O."/>
            <person name="Du Pasquier L."/>
            <person name="Boudinot P."/>
            <person name="Liberles D.A."/>
            <person name="Volff J.N."/>
            <person name="Philippe H."/>
            <person name="Lenhard B."/>
            <person name="Roest Crollius H."/>
            <person name="Wincker P."/>
            <person name="Chourrout D."/>
        </authorList>
    </citation>
    <scope>NUCLEOTIDE SEQUENCE [LARGE SCALE GENOMIC DNA]</scope>
</reference>
<feature type="compositionally biased region" description="Acidic residues" evidence="1">
    <location>
        <begin position="32"/>
        <end position="43"/>
    </location>
</feature>
<organism evidence="3">
    <name type="scientific">Oikopleura dioica</name>
    <name type="common">Tunicate</name>
    <dbReference type="NCBI Taxonomy" id="34765"/>
    <lineage>
        <taxon>Eukaryota</taxon>
        <taxon>Metazoa</taxon>
        <taxon>Chordata</taxon>
        <taxon>Tunicata</taxon>
        <taxon>Appendicularia</taxon>
        <taxon>Copelata</taxon>
        <taxon>Oikopleuridae</taxon>
        <taxon>Oikopleura</taxon>
    </lineage>
</organism>
<dbReference type="PANTHER" id="PTHR12299:SF17">
    <property type="entry name" value="AT19571P-RELATED"/>
    <property type="match status" value="1"/>
</dbReference>
<dbReference type="GO" id="GO:0003723">
    <property type="term" value="F:RNA binding"/>
    <property type="evidence" value="ECO:0007669"/>
    <property type="project" value="InterPro"/>
</dbReference>
<dbReference type="InterPro" id="IPR006861">
    <property type="entry name" value="HABP4_PAIRBP1-bd"/>
</dbReference>
<feature type="region of interest" description="Disordered" evidence="1">
    <location>
        <begin position="251"/>
        <end position="334"/>
    </location>
</feature>
<feature type="domain" description="Hyaluronan/mRNA-binding protein" evidence="2">
    <location>
        <begin position="158"/>
        <end position="257"/>
    </location>
</feature>
<sequence length="334" mass="38040">PRSTPSHEAPKMPVVQDKYTIDVTNRFGISEDVVEDSGDEIENVDPFALINEMEAQAEEAKKQPKKKVQKKAAPAPKKEEAPVEEKKVDKKRGPGGAKREGQRRDGQRPRGDRPPREPRQGGDVDGARENRPRRDRGDGERRPRRENDERRPRREGDGNRRFDRKSGDPRSSYKGSDKREGAGQGNWGTEKDELKGQTEAVTEEKPSEENAEVKEPVAAPAPVEEEEKTLTLEEYMKQKKNIVKNSNAKVVASAETEQKEEFKREKKGRAARYESLDFNAVAFRPARRERDGDRDNRRGPPRDNNRRGPPRENKREEKKEKSGFNLAGDEFPSL</sequence>
<dbReference type="AlphaFoldDB" id="E4Z606"/>
<dbReference type="GO" id="GO:0005737">
    <property type="term" value="C:cytoplasm"/>
    <property type="evidence" value="ECO:0007669"/>
    <property type="project" value="TreeGrafter"/>
</dbReference>
<feature type="region of interest" description="Disordered" evidence="1">
    <location>
        <begin position="31"/>
        <end position="227"/>
    </location>
</feature>
<evidence type="ECO:0000313" key="3">
    <source>
        <dbReference type="EMBL" id="CBY43134.1"/>
    </source>
</evidence>
<dbReference type="InterPro" id="IPR039764">
    <property type="entry name" value="HABP4/SERBP1-like"/>
</dbReference>
<dbReference type="SMART" id="SM01233">
    <property type="entry name" value="HABP4_PAI-RBP1"/>
    <property type="match status" value="1"/>
</dbReference>
<feature type="compositionally biased region" description="Basic and acidic residues" evidence="1">
    <location>
        <begin position="76"/>
        <end position="168"/>
    </location>
</feature>
<dbReference type="Gene3D" id="6.10.140.1040">
    <property type="match status" value="1"/>
</dbReference>
<dbReference type="Pfam" id="PF04774">
    <property type="entry name" value="HABP4_PAI-RBP1"/>
    <property type="match status" value="1"/>
</dbReference>
<accession>E4Z606</accession>
<name>E4Z606_OIKDI</name>
<evidence type="ECO:0000259" key="2">
    <source>
        <dbReference type="SMART" id="SM01233"/>
    </source>
</evidence>
<proteinExistence type="predicted"/>
<protein>
    <recommendedName>
        <fullName evidence="2">Hyaluronan/mRNA-binding protein domain-containing protein</fullName>
    </recommendedName>
</protein>
<dbReference type="GO" id="GO:0005634">
    <property type="term" value="C:nucleus"/>
    <property type="evidence" value="ECO:0007669"/>
    <property type="project" value="TreeGrafter"/>
</dbReference>
<dbReference type="Proteomes" id="UP000011014">
    <property type="component" value="Unassembled WGS sequence"/>
</dbReference>
<evidence type="ECO:0000256" key="1">
    <source>
        <dbReference type="SAM" id="MobiDB-lite"/>
    </source>
</evidence>